<reference evidence="2 3" key="1">
    <citation type="submission" date="2017-04" db="EMBL/GenBank/DDBJ databases">
        <title>The new phylogeny of genus Mycobacterium.</title>
        <authorList>
            <person name="Tortoli E."/>
            <person name="Trovato A."/>
            <person name="Cirillo D.M."/>
        </authorList>
    </citation>
    <scope>NUCLEOTIDE SEQUENCE [LARGE SCALE GENOMIC DNA]</scope>
    <source>
        <strain evidence="2 3">TBL 1200985</strain>
    </source>
</reference>
<name>A0A1X2LQU3_9MYCO</name>
<dbReference type="Gene3D" id="3.40.50.10140">
    <property type="entry name" value="Toll/interleukin-1 receptor homology (TIR) domain"/>
    <property type="match status" value="1"/>
</dbReference>
<dbReference type="InterPro" id="IPR000157">
    <property type="entry name" value="TIR_dom"/>
</dbReference>
<dbReference type="GO" id="GO:0007165">
    <property type="term" value="P:signal transduction"/>
    <property type="evidence" value="ECO:0007669"/>
    <property type="project" value="InterPro"/>
</dbReference>
<sequence>MDNARVRRRSGRAASVLTTRDRLDLIMRITDEMRRVYDWDRIAFVLTNYGLTVSDNDPLEHDLAAARDDQLIDMAELLGLDVPPVSTPPKAVATTVRGAQPLFIFASHLSAERRFVGAIREELERFGVTLFVAHDSIPDDATWQYEIEKALDTADAALVFLHSGFKQSDWCPQEVGWLMGRHVPVMALNFGVTPYGPLGKLQAGPERSTVPQLIAEKVLDRVAKQESLLCGLVASLVRAMQQSGSFNRTDRIWKYLRELECDANQSAELLVAAKTNDQVYRANSALDGMSYPRAIIQFLRRQPEADVIETDIDAYEQFLDEQDADARRDREAAEGMPF</sequence>
<dbReference type="Proteomes" id="UP000193247">
    <property type="component" value="Unassembled WGS sequence"/>
</dbReference>
<keyword evidence="3" id="KW-1185">Reference proteome</keyword>
<organism evidence="2 3">
    <name type="scientific">Mycobacterium decipiens</name>
    <dbReference type="NCBI Taxonomy" id="1430326"/>
    <lineage>
        <taxon>Bacteria</taxon>
        <taxon>Bacillati</taxon>
        <taxon>Actinomycetota</taxon>
        <taxon>Actinomycetes</taxon>
        <taxon>Mycobacteriales</taxon>
        <taxon>Mycobacteriaceae</taxon>
        <taxon>Mycobacterium</taxon>
    </lineage>
</organism>
<dbReference type="InterPro" id="IPR035897">
    <property type="entry name" value="Toll_tir_struct_dom_sf"/>
</dbReference>
<comment type="caution">
    <text evidence="2">The sequence shown here is derived from an EMBL/GenBank/DDBJ whole genome shotgun (WGS) entry which is preliminary data.</text>
</comment>
<evidence type="ECO:0000313" key="2">
    <source>
        <dbReference type="EMBL" id="OSC38748.1"/>
    </source>
</evidence>
<feature type="domain" description="TIR" evidence="1">
    <location>
        <begin position="104"/>
        <end position="180"/>
    </location>
</feature>
<proteinExistence type="predicted"/>
<dbReference type="Pfam" id="PF13676">
    <property type="entry name" value="TIR_2"/>
    <property type="match status" value="1"/>
</dbReference>
<evidence type="ECO:0000313" key="3">
    <source>
        <dbReference type="Proteomes" id="UP000193247"/>
    </source>
</evidence>
<dbReference type="SUPFAM" id="SSF52200">
    <property type="entry name" value="Toll/Interleukin receptor TIR domain"/>
    <property type="match status" value="1"/>
</dbReference>
<dbReference type="EMBL" id="NCXP01000032">
    <property type="protein sequence ID" value="OSC38748.1"/>
    <property type="molecule type" value="Genomic_DNA"/>
</dbReference>
<dbReference type="AlphaFoldDB" id="A0A1X2LQU3"/>
<gene>
    <name evidence="2" type="ORF">B8W66_19300</name>
</gene>
<accession>A0A1X2LQU3</accession>
<protein>
    <recommendedName>
        <fullName evidence="1">TIR domain-containing protein</fullName>
    </recommendedName>
</protein>
<evidence type="ECO:0000259" key="1">
    <source>
        <dbReference type="Pfam" id="PF13676"/>
    </source>
</evidence>